<dbReference type="AlphaFoldDB" id="A0A8H4RC49"/>
<dbReference type="EMBL" id="JAAMPI010001124">
    <property type="protein sequence ID" value="KAF4626596.1"/>
    <property type="molecule type" value="Genomic_DNA"/>
</dbReference>
<evidence type="ECO:0000313" key="4">
    <source>
        <dbReference type="Proteomes" id="UP000566819"/>
    </source>
</evidence>
<accession>A0A8H4RC49</accession>
<keyword evidence="2" id="KW-0812">Transmembrane</keyword>
<organism evidence="3 4">
    <name type="scientific">Cudoniella acicularis</name>
    <dbReference type="NCBI Taxonomy" id="354080"/>
    <lineage>
        <taxon>Eukaryota</taxon>
        <taxon>Fungi</taxon>
        <taxon>Dikarya</taxon>
        <taxon>Ascomycota</taxon>
        <taxon>Pezizomycotina</taxon>
        <taxon>Leotiomycetes</taxon>
        <taxon>Helotiales</taxon>
        <taxon>Tricladiaceae</taxon>
        <taxon>Cudoniella</taxon>
    </lineage>
</organism>
<dbReference type="OrthoDB" id="5396681at2759"/>
<feature type="transmembrane region" description="Helical" evidence="2">
    <location>
        <begin position="121"/>
        <end position="143"/>
    </location>
</feature>
<feature type="compositionally biased region" description="Polar residues" evidence="1">
    <location>
        <begin position="422"/>
        <end position="439"/>
    </location>
</feature>
<feature type="transmembrane region" description="Helical" evidence="2">
    <location>
        <begin position="163"/>
        <end position="183"/>
    </location>
</feature>
<gene>
    <name evidence="3" type="ORF">G7Y89_g11562</name>
</gene>
<feature type="compositionally biased region" description="Low complexity" evidence="1">
    <location>
        <begin position="401"/>
        <end position="410"/>
    </location>
</feature>
<keyword evidence="4" id="KW-1185">Reference proteome</keyword>
<feature type="compositionally biased region" description="Polar residues" evidence="1">
    <location>
        <begin position="250"/>
        <end position="259"/>
    </location>
</feature>
<protein>
    <submittedName>
        <fullName evidence="3">Uncharacterized protein</fullName>
    </submittedName>
</protein>
<dbReference type="Gene3D" id="1.20.58.340">
    <property type="entry name" value="Magnesium transport protein CorA, transmembrane region"/>
    <property type="match status" value="1"/>
</dbReference>
<evidence type="ECO:0000313" key="3">
    <source>
        <dbReference type="EMBL" id="KAF4626596.1"/>
    </source>
</evidence>
<comment type="caution">
    <text evidence="3">The sequence shown here is derived from an EMBL/GenBank/DDBJ whole genome shotgun (WGS) entry which is preliminary data.</text>
</comment>
<name>A0A8H4RC49_9HELO</name>
<keyword evidence="2" id="KW-1133">Transmembrane helix</keyword>
<proteinExistence type="predicted"/>
<keyword evidence="2" id="KW-0472">Membrane</keyword>
<evidence type="ECO:0000256" key="2">
    <source>
        <dbReference type="SAM" id="Phobius"/>
    </source>
</evidence>
<reference evidence="3 4" key="1">
    <citation type="submission" date="2020-03" db="EMBL/GenBank/DDBJ databases">
        <title>Draft Genome Sequence of Cudoniella acicularis.</title>
        <authorList>
            <person name="Buettner E."/>
            <person name="Kellner H."/>
        </authorList>
    </citation>
    <scope>NUCLEOTIDE SEQUENCE [LARGE SCALE GENOMIC DNA]</scope>
    <source>
        <strain evidence="3 4">DSM 108380</strain>
    </source>
</reference>
<feature type="region of interest" description="Disordered" evidence="1">
    <location>
        <begin position="220"/>
        <end position="259"/>
    </location>
</feature>
<sequence>MLCLSMFAAVAEMSLGEYCMFHSSVLEDNSFKFSIEKRSLLREEFRLEHIELCCKSSHFNMKILPTLLCVVGLLHEQHDSIYDDIGLSAFGHCTMIRGLFEEPEDVACSDFAQTRSTRDAAAVKILTIITLIYLPTTIVANFFSTQFVQKGDNGQMQVADNVWLLAAISIPLTVLTIVIWWFWVSFTKIEPPPADEHTVSVEHHAYPKILRRGSTLRSLIPSPRKKKRQNDEESGQVKTPPTQPSPTSTFRSNATTVKEGQTPINSLMSSIINCITGLFQSKLKKSRQEQEVIDKRPQPAPSVAEITESETLDGATVAHANEADEAAHNFISGSIEEAEWHHLTEEAVDQAQQPSQTNGDFRATINHRPRIPTFTVHLATLPVPLVISTTFSVGDAEYRSHSYSHSPSPSLETPRLSRHNSDASPSCSRSGSKASSTTEHWLKDQLEDARIEWPENSHIFFIPKFKQEELITVATVTKDILAREPDIGEKAAVKYANDACRYARQLYATLAYIKKGAEICSLLREGVTDEDLPLVRKSNKTCRFALYRKNGQPIKTVENWKDKYLENFHRVQWWMIAPVFVPGEHHKFEEGVGFDCPNLSIYPNCVTTENEFLQKIEVPTSFFGGISFGIDQDTSKLHQPKGSTLAQIDVLVNQEAPTRDLPSLVLRNHPHI</sequence>
<dbReference type="Proteomes" id="UP000566819">
    <property type="component" value="Unassembled WGS sequence"/>
</dbReference>
<evidence type="ECO:0000256" key="1">
    <source>
        <dbReference type="SAM" id="MobiDB-lite"/>
    </source>
</evidence>
<feature type="region of interest" description="Disordered" evidence="1">
    <location>
        <begin position="399"/>
        <end position="440"/>
    </location>
</feature>